<dbReference type="GO" id="GO:0000470">
    <property type="term" value="P:maturation of LSU-rRNA"/>
    <property type="evidence" value="ECO:0007669"/>
    <property type="project" value="TreeGrafter"/>
</dbReference>
<evidence type="ECO:0000256" key="1">
    <source>
        <dbReference type="ARBA" id="ARBA00007462"/>
    </source>
</evidence>
<organism evidence="3 4">
    <name type="scientific">Dimargaris verticillata</name>
    <dbReference type="NCBI Taxonomy" id="2761393"/>
    <lineage>
        <taxon>Eukaryota</taxon>
        <taxon>Fungi</taxon>
        <taxon>Fungi incertae sedis</taxon>
        <taxon>Zoopagomycota</taxon>
        <taxon>Kickxellomycotina</taxon>
        <taxon>Dimargaritomycetes</taxon>
        <taxon>Dimargaritales</taxon>
        <taxon>Dimargaritaceae</taxon>
        <taxon>Dimargaris</taxon>
    </lineage>
</organism>
<reference evidence="3" key="1">
    <citation type="submission" date="2022-07" db="EMBL/GenBank/DDBJ databases">
        <title>Phylogenomic reconstructions and comparative analyses of Kickxellomycotina fungi.</title>
        <authorList>
            <person name="Reynolds N.K."/>
            <person name="Stajich J.E."/>
            <person name="Barry K."/>
            <person name="Grigoriev I.V."/>
            <person name="Crous P."/>
            <person name="Smith M.E."/>
        </authorList>
    </citation>
    <scope>NUCLEOTIDE SEQUENCE</scope>
    <source>
        <strain evidence="3">RSA 567</strain>
    </source>
</reference>
<keyword evidence="4" id="KW-1185">Reference proteome</keyword>
<dbReference type="AlphaFoldDB" id="A0A9W8B4V1"/>
<dbReference type="InterPro" id="IPR012459">
    <property type="entry name" value="Rrp15"/>
</dbReference>
<name>A0A9W8B4V1_9FUNG</name>
<dbReference type="PANTHER" id="PTHR13245:SF14">
    <property type="entry name" value="RRP15-LIKE PROTEIN"/>
    <property type="match status" value="1"/>
</dbReference>
<evidence type="ECO:0000313" key="4">
    <source>
        <dbReference type="Proteomes" id="UP001151582"/>
    </source>
</evidence>
<dbReference type="PANTHER" id="PTHR13245">
    <property type="entry name" value="RRP15-LIKE PROTEIN"/>
    <property type="match status" value="1"/>
</dbReference>
<dbReference type="EMBL" id="JANBQB010000126">
    <property type="protein sequence ID" value="KAJ1981410.1"/>
    <property type="molecule type" value="Genomic_DNA"/>
</dbReference>
<evidence type="ECO:0000313" key="3">
    <source>
        <dbReference type="EMBL" id="KAJ1981410.1"/>
    </source>
</evidence>
<protein>
    <submittedName>
        <fullName evidence="3">Pre-60S ribosomal particles component</fullName>
    </submittedName>
</protein>
<accession>A0A9W8B4V1</accession>
<proteinExistence type="inferred from homology"/>
<dbReference type="OrthoDB" id="20949at2759"/>
<evidence type="ECO:0000256" key="2">
    <source>
        <dbReference type="SAM" id="MobiDB-lite"/>
    </source>
</evidence>
<comment type="similarity">
    <text evidence="1">Belongs to the RRP15 family.</text>
</comment>
<gene>
    <name evidence="3" type="primary">RRP15</name>
    <name evidence="3" type="ORF">H4R34_002083</name>
</gene>
<dbReference type="Proteomes" id="UP001151582">
    <property type="component" value="Unassembled WGS sequence"/>
</dbReference>
<dbReference type="GO" id="GO:0000460">
    <property type="term" value="P:maturation of 5.8S rRNA"/>
    <property type="evidence" value="ECO:0007669"/>
    <property type="project" value="TreeGrafter"/>
</dbReference>
<sequence length="227" mass="24489">MKPTKKAASGKRKAKGAKSEASAPSKAEPAIVPAENADKASKSKQTSSEKTTTKVESNGSDQCSAGSGSDSESGDSDSDIERLTKQKKKKPKKNDPQDFANAMVNILGTKLKAADKSTPILSKNRLPGKLIDDEKLELRAQKTLTAERQREKNVNRVIPDFSNAEYEKKLRKVATRGVIRLFNAVNSQQNGDALSVVNSSAADNERGNVSDLSKDRFLELLKSGNAE</sequence>
<feature type="region of interest" description="Disordered" evidence="2">
    <location>
        <begin position="1"/>
        <end position="99"/>
    </location>
</feature>
<dbReference type="GO" id="GO:0030687">
    <property type="term" value="C:preribosome, large subunit precursor"/>
    <property type="evidence" value="ECO:0007669"/>
    <property type="project" value="TreeGrafter"/>
</dbReference>
<feature type="compositionally biased region" description="Basic residues" evidence="2">
    <location>
        <begin position="1"/>
        <end position="16"/>
    </location>
</feature>
<feature type="compositionally biased region" description="Low complexity" evidence="2">
    <location>
        <begin position="19"/>
        <end position="30"/>
    </location>
</feature>
<comment type="caution">
    <text evidence="3">The sequence shown here is derived from an EMBL/GenBank/DDBJ whole genome shotgun (WGS) entry which is preliminary data.</text>
</comment>
<dbReference type="Pfam" id="PF07890">
    <property type="entry name" value="Rrp15p"/>
    <property type="match status" value="1"/>
</dbReference>